<gene>
    <name evidence="2" type="ORF">QJS10_CPB20g00639</name>
</gene>
<evidence type="ECO:0000259" key="1">
    <source>
        <dbReference type="Pfam" id="PF13966"/>
    </source>
</evidence>
<dbReference type="PANTHER" id="PTHR33710">
    <property type="entry name" value="BNAC02G09200D PROTEIN"/>
    <property type="match status" value="1"/>
</dbReference>
<protein>
    <recommendedName>
        <fullName evidence="1">Reverse transcriptase zinc-binding domain-containing protein</fullName>
    </recommendedName>
</protein>
<reference evidence="2" key="2">
    <citation type="submission" date="2023-06" db="EMBL/GenBank/DDBJ databases">
        <authorList>
            <person name="Ma L."/>
            <person name="Liu K.-W."/>
            <person name="Li Z."/>
            <person name="Hsiao Y.-Y."/>
            <person name="Qi Y."/>
            <person name="Fu T."/>
            <person name="Tang G."/>
            <person name="Zhang D."/>
            <person name="Sun W.-H."/>
            <person name="Liu D.-K."/>
            <person name="Li Y."/>
            <person name="Chen G.-Z."/>
            <person name="Liu X.-D."/>
            <person name="Liao X.-Y."/>
            <person name="Jiang Y.-T."/>
            <person name="Yu X."/>
            <person name="Hao Y."/>
            <person name="Huang J."/>
            <person name="Zhao X.-W."/>
            <person name="Ke S."/>
            <person name="Chen Y.-Y."/>
            <person name="Wu W.-L."/>
            <person name="Hsu J.-L."/>
            <person name="Lin Y.-F."/>
            <person name="Huang M.-D."/>
            <person name="Li C.-Y."/>
            <person name="Huang L."/>
            <person name="Wang Z.-W."/>
            <person name="Zhao X."/>
            <person name="Zhong W.-Y."/>
            <person name="Peng D.-H."/>
            <person name="Ahmad S."/>
            <person name="Lan S."/>
            <person name="Zhang J.-S."/>
            <person name="Tsai W.-C."/>
            <person name="Van De Peer Y."/>
            <person name="Liu Z.-J."/>
        </authorList>
    </citation>
    <scope>NUCLEOTIDE SEQUENCE</scope>
    <source>
        <strain evidence="2">CP</strain>
        <tissue evidence="2">Leaves</tissue>
    </source>
</reference>
<dbReference type="Pfam" id="PF13966">
    <property type="entry name" value="zf-RVT"/>
    <property type="match status" value="1"/>
</dbReference>
<evidence type="ECO:0000313" key="2">
    <source>
        <dbReference type="EMBL" id="KAK1285519.1"/>
    </source>
</evidence>
<name>A0AAV9CAB4_ACOCL</name>
<keyword evidence="3" id="KW-1185">Reference proteome</keyword>
<dbReference type="PANTHER" id="PTHR33710:SF71">
    <property type="entry name" value="ENDONUCLEASE_EXONUCLEASE_PHOSPHATASE DOMAIN-CONTAINING PROTEIN"/>
    <property type="match status" value="1"/>
</dbReference>
<proteinExistence type="predicted"/>
<reference evidence="2" key="1">
    <citation type="journal article" date="2023" name="Nat. Commun.">
        <title>Diploid and tetraploid genomes of Acorus and the evolution of monocots.</title>
        <authorList>
            <person name="Ma L."/>
            <person name="Liu K.W."/>
            <person name="Li Z."/>
            <person name="Hsiao Y.Y."/>
            <person name="Qi Y."/>
            <person name="Fu T."/>
            <person name="Tang G.D."/>
            <person name="Zhang D."/>
            <person name="Sun W.H."/>
            <person name="Liu D.K."/>
            <person name="Li Y."/>
            <person name="Chen G.Z."/>
            <person name="Liu X.D."/>
            <person name="Liao X.Y."/>
            <person name="Jiang Y.T."/>
            <person name="Yu X."/>
            <person name="Hao Y."/>
            <person name="Huang J."/>
            <person name="Zhao X.W."/>
            <person name="Ke S."/>
            <person name="Chen Y.Y."/>
            <person name="Wu W.L."/>
            <person name="Hsu J.L."/>
            <person name="Lin Y.F."/>
            <person name="Huang M.D."/>
            <person name="Li C.Y."/>
            <person name="Huang L."/>
            <person name="Wang Z.W."/>
            <person name="Zhao X."/>
            <person name="Zhong W.Y."/>
            <person name="Peng D.H."/>
            <person name="Ahmad S."/>
            <person name="Lan S."/>
            <person name="Zhang J.S."/>
            <person name="Tsai W.C."/>
            <person name="Van de Peer Y."/>
            <person name="Liu Z.J."/>
        </authorList>
    </citation>
    <scope>NUCLEOTIDE SEQUENCE</scope>
    <source>
        <strain evidence="2">CP</strain>
    </source>
</reference>
<dbReference type="EMBL" id="JAUJYO010000020">
    <property type="protein sequence ID" value="KAK1285519.1"/>
    <property type="molecule type" value="Genomic_DNA"/>
</dbReference>
<dbReference type="SUPFAM" id="SSF56219">
    <property type="entry name" value="DNase I-like"/>
    <property type="match status" value="1"/>
</dbReference>
<dbReference type="Gene3D" id="3.60.10.10">
    <property type="entry name" value="Endonuclease/exonuclease/phosphatase"/>
    <property type="match status" value="1"/>
</dbReference>
<feature type="domain" description="Reverse transcriptase zinc-binding" evidence="1">
    <location>
        <begin position="651"/>
        <end position="739"/>
    </location>
</feature>
<sequence>MEFKPSEGASGGILLGWNSARWSLRSQYFGRFSISILIQENSSDWKCIVSNVYGPQESADPEEMWRELTTVREGWNEPWCILGDFNVTRFTSDRNRGHTLTLDMERFSEWIAQEGLLDIPIANLAYTWSNMHDVPSLAKLDIFLVCSEWEEKFPGCNVTGLARATSDHTPIMLNSQGERQGPRSFKFESWWTDYAELEDIVRRSWPSPAFGFKGARRVLKSWGKQKKLERDQEKTRTQNCIELLDKIEEERPLTEEERRERNSAKATFANILRLEEREWRQKSNALWLKEGNGNTKFFHKMANQRRRLNSINQINVEGVIVQDRRGIQDHIVQHFKHAFKKERGWKPRWIDNELPQVPNTLLTELDAPFSIDEFRTVLVKAEGNKSPGPDGFGLAFYQKYWGIVQEDIMAMLTDFQTGRHGIGYLNACSFVLIPKREGAASISDYRPICLVNGGYMLLAKVLTNRLKKVCTHIIEENQSAFIPGRGLHDGSLLAKWLWRWVAAPEMLWVRLFKERYGSGGVGKAFPSLSINMSFISRGWFALGEEFLSALRWQIGKGDRILFWADRWCSDEPLKTAFPRVYRVANNRDSTVQQCWSSEGAGGGNWQLHLRRITAKAEVTEVAHLLLLIQEKVLQPAREDLLAWASNPAEPFKVKECYKWWRREYVEVTDMVDQTKWIWKRKVPLKVKIFMWLAFQDRLLMKVYRARWQPAEGTTCALCNAAPESVDHLFGQCPAVSALWGLIGAATGIHTVFHSRDEMWQLMKSYSCPGGSRLQARVLKMVIPAALWAIWLARNKRIFAGHRFYVENIWEDTMGLAAWGRALAGAGDVRIVRGEIQIDPG</sequence>
<dbReference type="InterPro" id="IPR026960">
    <property type="entry name" value="RVT-Znf"/>
</dbReference>
<dbReference type="Proteomes" id="UP001180020">
    <property type="component" value="Unassembled WGS sequence"/>
</dbReference>
<accession>A0AAV9CAB4</accession>
<evidence type="ECO:0000313" key="3">
    <source>
        <dbReference type="Proteomes" id="UP001180020"/>
    </source>
</evidence>
<dbReference type="InterPro" id="IPR036691">
    <property type="entry name" value="Endo/exonu/phosph_ase_sf"/>
</dbReference>
<comment type="caution">
    <text evidence="2">The sequence shown here is derived from an EMBL/GenBank/DDBJ whole genome shotgun (WGS) entry which is preliminary data.</text>
</comment>
<organism evidence="2 3">
    <name type="scientific">Acorus calamus</name>
    <name type="common">Sweet flag</name>
    <dbReference type="NCBI Taxonomy" id="4465"/>
    <lineage>
        <taxon>Eukaryota</taxon>
        <taxon>Viridiplantae</taxon>
        <taxon>Streptophyta</taxon>
        <taxon>Embryophyta</taxon>
        <taxon>Tracheophyta</taxon>
        <taxon>Spermatophyta</taxon>
        <taxon>Magnoliopsida</taxon>
        <taxon>Liliopsida</taxon>
        <taxon>Acoraceae</taxon>
        <taxon>Acorus</taxon>
    </lineage>
</organism>
<dbReference type="AlphaFoldDB" id="A0AAV9CAB4"/>